<dbReference type="OrthoDB" id="9763018at2"/>
<evidence type="ECO:0000259" key="9">
    <source>
        <dbReference type="PROSITE" id="PS50111"/>
    </source>
</evidence>
<dbReference type="InterPro" id="IPR004089">
    <property type="entry name" value="MCPsignal_dom"/>
</dbReference>
<dbReference type="CDD" id="cd11386">
    <property type="entry name" value="MCP_signal"/>
    <property type="match status" value="1"/>
</dbReference>
<name>A0A6L5JX77_RHOTE</name>
<dbReference type="SMART" id="SM00283">
    <property type="entry name" value="MA"/>
    <property type="match status" value="1"/>
</dbReference>
<dbReference type="Pfam" id="PF17201">
    <property type="entry name" value="Cache_3-Cache_2"/>
    <property type="match status" value="1"/>
</dbReference>
<feature type="domain" description="HAMP" evidence="10">
    <location>
        <begin position="325"/>
        <end position="366"/>
    </location>
</feature>
<dbReference type="PANTHER" id="PTHR32089">
    <property type="entry name" value="METHYL-ACCEPTING CHEMOTAXIS PROTEIN MCPB"/>
    <property type="match status" value="1"/>
</dbReference>
<dbReference type="SUPFAM" id="SSF58104">
    <property type="entry name" value="Methyl-accepting chemotaxis protein (MCP) signaling domain"/>
    <property type="match status" value="1"/>
</dbReference>
<dbReference type="PROSITE" id="PS50885">
    <property type="entry name" value="HAMP"/>
    <property type="match status" value="1"/>
</dbReference>
<dbReference type="InterPro" id="IPR033462">
    <property type="entry name" value="Cache_3-Cache_2"/>
</dbReference>
<evidence type="ECO:0000256" key="5">
    <source>
        <dbReference type="ARBA" id="ARBA00023224"/>
    </source>
</evidence>
<evidence type="ECO:0000256" key="2">
    <source>
        <dbReference type="ARBA" id="ARBA00022692"/>
    </source>
</evidence>
<keyword evidence="3 8" id="KW-1133">Transmembrane helix</keyword>
<dbReference type="Gene3D" id="1.10.287.950">
    <property type="entry name" value="Methyl-accepting chemotaxis protein"/>
    <property type="match status" value="1"/>
</dbReference>
<accession>A0A6L5JX77</accession>
<dbReference type="InterPro" id="IPR003660">
    <property type="entry name" value="HAMP_dom"/>
</dbReference>
<keyword evidence="5 7" id="KW-0807">Transducer</keyword>
<evidence type="ECO:0000256" key="6">
    <source>
        <dbReference type="ARBA" id="ARBA00029447"/>
    </source>
</evidence>
<evidence type="ECO:0000313" key="11">
    <source>
        <dbReference type="EMBL" id="MQY51224.1"/>
    </source>
</evidence>
<evidence type="ECO:0000256" key="3">
    <source>
        <dbReference type="ARBA" id="ARBA00022989"/>
    </source>
</evidence>
<feature type="transmembrane region" description="Helical" evidence="8">
    <location>
        <begin position="12"/>
        <end position="32"/>
    </location>
</feature>
<dbReference type="AlphaFoldDB" id="A0A6L5JX77"/>
<dbReference type="Proteomes" id="UP000480275">
    <property type="component" value="Unassembled WGS sequence"/>
</dbReference>
<feature type="transmembrane region" description="Helical" evidence="8">
    <location>
        <begin position="287"/>
        <end position="309"/>
    </location>
</feature>
<dbReference type="Pfam" id="PF00015">
    <property type="entry name" value="MCPsignal"/>
    <property type="match status" value="1"/>
</dbReference>
<feature type="domain" description="Methyl-accepting transducer" evidence="9">
    <location>
        <begin position="371"/>
        <end position="607"/>
    </location>
</feature>
<gene>
    <name evidence="11" type="ORF">GHK24_05475</name>
</gene>
<keyword evidence="2 8" id="KW-0812">Transmembrane</keyword>
<dbReference type="InterPro" id="IPR029151">
    <property type="entry name" value="Sensor-like_sf"/>
</dbReference>
<organism evidence="11 12">
    <name type="scientific">Rhodocyclus tenuis</name>
    <name type="common">Rhodospirillum tenue</name>
    <dbReference type="NCBI Taxonomy" id="1066"/>
    <lineage>
        <taxon>Bacteria</taxon>
        <taxon>Pseudomonadati</taxon>
        <taxon>Pseudomonadota</taxon>
        <taxon>Betaproteobacteria</taxon>
        <taxon>Rhodocyclales</taxon>
        <taxon>Rhodocyclaceae</taxon>
        <taxon>Rhodocyclus</taxon>
    </lineage>
</organism>
<evidence type="ECO:0000313" key="12">
    <source>
        <dbReference type="Proteomes" id="UP000480275"/>
    </source>
</evidence>
<dbReference type="PROSITE" id="PS50111">
    <property type="entry name" value="CHEMOTAXIS_TRANSDUC_2"/>
    <property type="match status" value="1"/>
</dbReference>
<dbReference type="GO" id="GO:0007165">
    <property type="term" value="P:signal transduction"/>
    <property type="evidence" value="ECO:0007669"/>
    <property type="project" value="UniProtKB-KW"/>
</dbReference>
<dbReference type="GO" id="GO:0016020">
    <property type="term" value="C:membrane"/>
    <property type="evidence" value="ECO:0007669"/>
    <property type="project" value="UniProtKB-SubCell"/>
</dbReference>
<comment type="similarity">
    <text evidence="6">Belongs to the methyl-accepting chemotaxis (MCP) protein family.</text>
</comment>
<sequence length="643" mass="68084">MWLKTLQARFAVPVSVFVVVSVIGGALLFSWFERQRIETGVSELAANERQSLVQLLGVTDALVMEQTRSSLRLLMQRGRALGPAALGAPVRVKERDVPELMFGAQPQSNRFDLVDGVVAIGGGSATLFVKSGDDFVRVSTNVKKDGERAIGTVLDPKGAAYAAIREGRAFYGKVDILGSPYLTGYEPLRDANGQIIGIWYVGYKIDMAAVKEIVDASRLLDSGFLAVVDGKGVVRFRSSHVSDESVSALLKDGSGWVLDHREFPAWGFNVISGYPLAEVAQLVRGRLLAIVAAGAVGCVVLIALLLFLLRRLVLAPLGGEPNVAAEVASRIAGGDLRQPIALRDRDTASMMAAIARMQEGLRGIVASIHGSVESLNGAAGTLVHMSENVSQGSAQQNDATASIAATLEEITVSVRQVSDSATSVDQLAGSAGQLTSEGDSIVANMVSEMRASAEIVNQSAQRVGRLGEDSQRISEIVTVIKEIADQTNLLALNAAIEAARAGEQGRGFAVVADEVRKLAERTALSTQEISDTISLIQQSTTQAISGIEEGAIRVNACVTLADQTRDGMARISEAIVEVVRAINEISGALKEQSQATELIAGNVEQVANMNSENATAVAGVAQEAKRLRELASELNRAADTFRV</sequence>
<dbReference type="PANTHER" id="PTHR32089:SF119">
    <property type="entry name" value="METHYL-ACCEPTING CHEMOTAXIS PROTEIN CTPL"/>
    <property type="match status" value="1"/>
</dbReference>
<reference evidence="11 12" key="1">
    <citation type="submission" date="2019-10" db="EMBL/GenBank/DDBJ databases">
        <title>Whole-genome sequence of the purple nonsulfur photosynthetic bacterium Rhodocyclus tenuis.</title>
        <authorList>
            <person name="Kyndt J.A."/>
            <person name="Meyer T.E."/>
        </authorList>
    </citation>
    <scope>NUCLEOTIDE SEQUENCE [LARGE SCALE GENOMIC DNA]</scope>
    <source>
        <strain evidence="11 12">DSM 110</strain>
    </source>
</reference>
<comment type="subcellular location">
    <subcellularLocation>
        <location evidence="1">Membrane</location>
        <topology evidence="1">Multi-pass membrane protein</topology>
    </subcellularLocation>
</comment>
<evidence type="ECO:0000259" key="10">
    <source>
        <dbReference type="PROSITE" id="PS50885"/>
    </source>
</evidence>
<dbReference type="EMBL" id="WIXJ01000002">
    <property type="protein sequence ID" value="MQY51224.1"/>
    <property type="molecule type" value="Genomic_DNA"/>
</dbReference>
<evidence type="ECO:0000256" key="8">
    <source>
        <dbReference type="SAM" id="Phobius"/>
    </source>
</evidence>
<evidence type="ECO:0000256" key="4">
    <source>
        <dbReference type="ARBA" id="ARBA00023136"/>
    </source>
</evidence>
<comment type="caution">
    <text evidence="11">The sequence shown here is derived from an EMBL/GenBank/DDBJ whole genome shotgun (WGS) entry which is preliminary data.</text>
</comment>
<proteinExistence type="inferred from homology"/>
<dbReference type="SUPFAM" id="SSF103190">
    <property type="entry name" value="Sensory domain-like"/>
    <property type="match status" value="1"/>
</dbReference>
<dbReference type="GO" id="GO:0006935">
    <property type="term" value="P:chemotaxis"/>
    <property type="evidence" value="ECO:0007669"/>
    <property type="project" value="UniProtKB-ARBA"/>
</dbReference>
<evidence type="ECO:0000256" key="1">
    <source>
        <dbReference type="ARBA" id="ARBA00004141"/>
    </source>
</evidence>
<protein>
    <submittedName>
        <fullName evidence="11">Uncharacterized protein</fullName>
    </submittedName>
</protein>
<keyword evidence="4 8" id="KW-0472">Membrane</keyword>
<evidence type="ECO:0000256" key="7">
    <source>
        <dbReference type="PROSITE-ProRule" id="PRU00284"/>
    </source>
</evidence>
<dbReference type="FunFam" id="1.10.287.950:FF:000001">
    <property type="entry name" value="Methyl-accepting chemotaxis sensory transducer"/>
    <property type="match status" value="1"/>
</dbReference>